<sequence length="121" mass="13567">MKAKKLFLSLALALPFSVNVALAQAPVVQLDESVFKQLDTNQDGKISEAEYRVFMEHAFDKLNTQGNGALSREEAAPVFTASEFDLVDTDKNGRISREEFIIAVMNDFHRQDRNGDGFLTR</sequence>
<dbReference type="GeneID" id="99726428"/>
<dbReference type="Gene3D" id="1.10.238.10">
    <property type="entry name" value="EF-hand"/>
    <property type="match status" value="2"/>
</dbReference>
<dbReference type="SMART" id="SM00054">
    <property type="entry name" value="EFh"/>
    <property type="match status" value="2"/>
</dbReference>
<protein>
    <submittedName>
        <fullName evidence="3">EF hand domain-containing protein</fullName>
    </submittedName>
</protein>
<feature type="domain" description="EF-hand" evidence="2">
    <location>
        <begin position="84"/>
        <end position="110"/>
    </location>
</feature>
<name>A0A4Q7MRB7_9BURK</name>
<accession>A0A4Q7MRB7</accession>
<keyword evidence="1" id="KW-0732">Signal</keyword>
<dbReference type="InterPro" id="IPR018247">
    <property type="entry name" value="EF_Hand_1_Ca_BS"/>
</dbReference>
<evidence type="ECO:0000313" key="4">
    <source>
        <dbReference type="Proteomes" id="UP000292039"/>
    </source>
</evidence>
<dbReference type="Proteomes" id="UP000292039">
    <property type="component" value="Unassembled WGS sequence"/>
</dbReference>
<feature type="chain" id="PRO_5030098186" evidence="1">
    <location>
        <begin position="24"/>
        <end position="121"/>
    </location>
</feature>
<gene>
    <name evidence="3" type="ORF">EV679_1782</name>
</gene>
<dbReference type="AlphaFoldDB" id="A0A4Q7MRB7"/>
<dbReference type="EMBL" id="SGWZ01000002">
    <property type="protein sequence ID" value="RZS70376.1"/>
    <property type="molecule type" value="Genomic_DNA"/>
</dbReference>
<feature type="domain" description="EF-hand" evidence="2">
    <location>
        <begin position="32"/>
        <end position="61"/>
    </location>
</feature>
<dbReference type="PROSITE" id="PS00018">
    <property type="entry name" value="EF_HAND_1"/>
    <property type="match status" value="2"/>
</dbReference>
<comment type="caution">
    <text evidence="3">The sequence shown here is derived from an EMBL/GenBank/DDBJ whole genome shotgun (WGS) entry which is preliminary data.</text>
</comment>
<dbReference type="SUPFAM" id="SSF47473">
    <property type="entry name" value="EF-hand"/>
    <property type="match status" value="1"/>
</dbReference>
<dbReference type="GO" id="GO:0005509">
    <property type="term" value="F:calcium ion binding"/>
    <property type="evidence" value="ECO:0007669"/>
    <property type="project" value="InterPro"/>
</dbReference>
<evidence type="ECO:0000256" key="1">
    <source>
        <dbReference type="SAM" id="SignalP"/>
    </source>
</evidence>
<evidence type="ECO:0000313" key="3">
    <source>
        <dbReference type="EMBL" id="RZS70376.1"/>
    </source>
</evidence>
<dbReference type="InterPro" id="IPR002048">
    <property type="entry name" value="EF_hand_dom"/>
</dbReference>
<dbReference type="OrthoDB" id="8642044at2"/>
<organism evidence="3 4">
    <name type="scientific">Kerstersia gyiorum</name>
    <dbReference type="NCBI Taxonomy" id="206506"/>
    <lineage>
        <taxon>Bacteria</taxon>
        <taxon>Pseudomonadati</taxon>
        <taxon>Pseudomonadota</taxon>
        <taxon>Betaproteobacteria</taxon>
        <taxon>Burkholderiales</taxon>
        <taxon>Alcaligenaceae</taxon>
        <taxon>Kerstersia</taxon>
    </lineage>
</organism>
<feature type="signal peptide" evidence="1">
    <location>
        <begin position="1"/>
        <end position="23"/>
    </location>
</feature>
<dbReference type="RefSeq" id="WP_068367945.1">
    <property type="nucleotide sequence ID" value="NZ_CBCSEB010000001.1"/>
</dbReference>
<evidence type="ECO:0000259" key="2">
    <source>
        <dbReference type="PROSITE" id="PS50222"/>
    </source>
</evidence>
<proteinExistence type="predicted"/>
<reference evidence="3 4" key="1">
    <citation type="submission" date="2019-02" db="EMBL/GenBank/DDBJ databases">
        <title>Genomic Encyclopedia of Type Strains, Phase IV (KMG-IV): sequencing the most valuable type-strain genomes for metagenomic binning, comparative biology and taxonomic classification.</title>
        <authorList>
            <person name="Goeker M."/>
        </authorList>
    </citation>
    <scope>NUCLEOTIDE SEQUENCE [LARGE SCALE GENOMIC DNA]</scope>
    <source>
        <strain evidence="3 4">DSM 16618</strain>
    </source>
</reference>
<dbReference type="InterPro" id="IPR011992">
    <property type="entry name" value="EF-hand-dom_pair"/>
</dbReference>
<dbReference type="Pfam" id="PF13499">
    <property type="entry name" value="EF-hand_7"/>
    <property type="match status" value="1"/>
</dbReference>
<dbReference type="PROSITE" id="PS50222">
    <property type="entry name" value="EF_HAND_2"/>
    <property type="match status" value="2"/>
</dbReference>